<feature type="domain" description="Ubiquitin-like" evidence="2">
    <location>
        <begin position="82"/>
        <end position="162"/>
    </location>
</feature>
<dbReference type="PROSITE" id="PS50053">
    <property type="entry name" value="UBIQUITIN_2"/>
    <property type="match status" value="1"/>
</dbReference>
<dbReference type="Gene3D" id="3.10.20.90">
    <property type="entry name" value="Phosphatidylinositol 3-kinase Catalytic Subunit, Chain A, domain 1"/>
    <property type="match status" value="1"/>
</dbReference>
<evidence type="ECO:0000259" key="2">
    <source>
        <dbReference type="PROSITE" id="PS50053"/>
    </source>
</evidence>
<feature type="compositionally biased region" description="Polar residues" evidence="1">
    <location>
        <begin position="11"/>
        <end position="24"/>
    </location>
</feature>
<comment type="caution">
    <text evidence="3">The sequence shown here is derived from an EMBL/GenBank/DDBJ whole genome shotgun (WGS) entry which is preliminary data.</text>
</comment>
<evidence type="ECO:0000313" key="3">
    <source>
        <dbReference type="EMBL" id="KAJ1364086.1"/>
    </source>
</evidence>
<dbReference type="AlphaFoldDB" id="A0AAD5N776"/>
<dbReference type="InterPro" id="IPR029071">
    <property type="entry name" value="Ubiquitin-like_domsf"/>
</dbReference>
<proteinExistence type="predicted"/>
<feature type="region of interest" description="Disordered" evidence="1">
    <location>
        <begin position="1"/>
        <end position="25"/>
    </location>
</feature>
<protein>
    <recommendedName>
        <fullName evidence="2">Ubiquitin-like domain-containing protein</fullName>
    </recommendedName>
</protein>
<dbReference type="Proteomes" id="UP001196413">
    <property type="component" value="Unassembled WGS sequence"/>
</dbReference>
<evidence type="ECO:0000256" key="1">
    <source>
        <dbReference type="SAM" id="MobiDB-lite"/>
    </source>
</evidence>
<name>A0AAD5N776_PARTN</name>
<dbReference type="InterPro" id="IPR000626">
    <property type="entry name" value="Ubiquitin-like_dom"/>
</dbReference>
<reference evidence="3" key="1">
    <citation type="submission" date="2021-06" db="EMBL/GenBank/DDBJ databases">
        <title>Parelaphostrongylus tenuis whole genome reference sequence.</title>
        <authorList>
            <person name="Garwood T.J."/>
            <person name="Larsen P.A."/>
            <person name="Fountain-Jones N.M."/>
            <person name="Garbe J.R."/>
            <person name="Macchietto M.G."/>
            <person name="Kania S.A."/>
            <person name="Gerhold R.W."/>
            <person name="Richards J.E."/>
            <person name="Wolf T.M."/>
        </authorList>
    </citation>
    <scope>NUCLEOTIDE SEQUENCE</scope>
    <source>
        <strain evidence="3">MNPRO001-30</strain>
        <tissue evidence="3">Meninges</tissue>
    </source>
</reference>
<organism evidence="3 4">
    <name type="scientific">Parelaphostrongylus tenuis</name>
    <name type="common">Meningeal worm</name>
    <dbReference type="NCBI Taxonomy" id="148309"/>
    <lineage>
        <taxon>Eukaryota</taxon>
        <taxon>Metazoa</taxon>
        <taxon>Ecdysozoa</taxon>
        <taxon>Nematoda</taxon>
        <taxon>Chromadorea</taxon>
        <taxon>Rhabditida</taxon>
        <taxon>Rhabditina</taxon>
        <taxon>Rhabditomorpha</taxon>
        <taxon>Strongyloidea</taxon>
        <taxon>Metastrongylidae</taxon>
        <taxon>Parelaphostrongylus</taxon>
    </lineage>
</organism>
<dbReference type="SUPFAM" id="SSF54236">
    <property type="entry name" value="Ubiquitin-like"/>
    <property type="match status" value="1"/>
</dbReference>
<dbReference type="EMBL" id="JAHQIW010004870">
    <property type="protein sequence ID" value="KAJ1364086.1"/>
    <property type="molecule type" value="Genomic_DNA"/>
</dbReference>
<accession>A0AAD5N776</accession>
<evidence type="ECO:0000313" key="4">
    <source>
        <dbReference type="Proteomes" id="UP001196413"/>
    </source>
</evidence>
<gene>
    <name evidence="3" type="ORF">KIN20_024093</name>
</gene>
<sequence>MYLSPEIVLSDESTPSTEEQNSVTEDWRDTVVKELKEEIHLFVTVSGNQQSGKPGRIMTIHQNEPFDNLRRIFADELKCDQLEVFIHVNDVDAGPGDTPHSMGLDSNKEESFYDAKNRIETQLKLPGAISKLVFDSEALSDVETPQSLGTEAEDIVEVHLMR</sequence>
<keyword evidence="4" id="KW-1185">Reference proteome</keyword>